<dbReference type="Proteomes" id="UP000662904">
    <property type="component" value="Chromosome"/>
</dbReference>
<reference evidence="1" key="1">
    <citation type="submission" date="2020-07" db="EMBL/GenBank/DDBJ databases">
        <title>Koleobacter methoxysyntrophicus gen. nov., sp. nov., a novel anaerobic bacterium isolated from deep subsurface oil field and proposal of Koleobacterales ord. nov. in the phylum Firmicutes.</title>
        <authorList>
            <person name="Sakamoto S."/>
            <person name="Tamaki H."/>
        </authorList>
    </citation>
    <scope>NUCLEOTIDE SEQUENCE</scope>
    <source>
        <strain evidence="1">NRmbB1</strain>
    </source>
</reference>
<proteinExistence type="predicted"/>
<dbReference type="EMBL" id="CP059066">
    <property type="protein sequence ID" value="QSQ10479.1"/>
    <property type="molecule type" value="Genomic_DNA"/>
</dbReference>
<accession>A0A8A0RSK3</accession>
<dbReference type="AlphaFoldDB" id="A0A8A0RSK3"/>
<dbReference type="KEGG" id="kme:H0A61_02887"/>
<name>A0A8A0RSK3_9FIRM</name>
<protein>
    <submittedName>
        <fullName evidence="1">Uncharacterized protein</fullName>
    </submittedName>
</protein>
<gene>
    <name evidence="1" type="ORF">H0A61_02887</name>
</gene>
<organism evidence="1 2">
    <name type="scientific">Koleobacter methoxysyntrophicus</name>
    <dbReference type="NCBI Taxonomy" id="2751313"/>
    <lineage>
        <taxon>Bacteria</taxon>
        <taxon>Bacillati</taxon>
        <taxon>Bacillota</taxon>
        <taxon>Clostridia</taxon>
        <taxon>Koleobacterales</taxon>
        <taxon>Koleobacteraceae</taxon>
        <taxon>Koleobacter</taxon>
    </lineage>
</organism>
<evidence type="ECO:0000313" key="2">
    <source>
        <dbReference type="Proteomes" id="UP000662904"/>
    </source>
</evidence>
<evidence type="ECO:0000313" key="1">
    <source>
        <dbReference type="EMBL" id="QSQ10479.1"/>
    </source>
</evidence>
<sequence>MKGGLSAVGVSVKTCRTLKMGYTHYWYRPKTVKKEIFSEIVKDFKRMLPALEKAGVALAGPLGKGDPVISNEKIVFNGNANCGHPVGAEFAVTWPSKDAGGVMSGGKVGTWLAGAVIDSRICNGDCSHETFEFKRKYKPPKWQEPDKNGLFFDFCKTAFKPYDLAVTAALIIIKHHLGSSVIVRSDGGYPQWFDALLLCQMELGYGMQYEMHNSELRVRFKQPVKRGENHEGNAG</sequence>
<keyword evidence="2" id="KW-1185">Reference proteome</keyword>